<name>A0A699KXH4_TANCI</name>
<comment type="caution">
    <text evidence="1">The sequence shown here is derived from an EMBL/GenBank/DDBJ whole genome shotgun (WGS) entry which is preliminary data.</text>
</comment>
<evidence type="ECO:0000313" key="1">
    <source>
        <dbReference type="EMBL" id="GFB09645.1"/>
    </source>
</evidence>
<dbReference type="PANTHER" id="PTHR10775">
    <property type="entry name" value="OS08G0208400 PROTEIN"/>
    <property type="match status" value="1"/>
</dbReference>
<dbReference type="EMBL" id="BKCJ010551190">
    <property type="protein sequence ID" value="GFB09645.1"/>
    <property type="molecule type" value="Genomic_DNA"/>
</dbReference>
<sequence>MSDMTTLLNDLSYIPQNNEHNEPTQGDIGEKSNELTQATRNEFEELYVSANEELYPGCDYVTRLDFMAKFTYFKVKGYKLPPSYYAIKKTFKTIGLGYESIHAYEHDCCLFRGDDNKDLDFCPVCNTSRWKDSNTPGKKVPKKVSRYFLIIPRLQRLYKSSHTAKEMIWHATGKCTEAGKMQHPVDGRAWKNFDTKYLDFAKEPRNVRLGLAADGFNPFGNLVRLTACGR</sequence>
<proteinExistence type="predicted"/>
<organism evidence="1">
    <name type="scientific">Tanacetum cinerariifolium</name>
    <name type="common">Dalmatian daisy</name>
    <name type="synonym">Chrysanthemum cinerariifolium</name>
    <dbReference type="NCBI Taxonomy" id="118510"/>
    <lineage>
        <taxon>Eukaryota</taxon>
        <taxon>Viridiplantae</taxon>
        <taxon>Streptophyta</taxon>
        <taxon>Embryophyta</taxon>
        <taxon>Tracheophyta</taxon>
        <taxon>Spermatophyta</taxon>
        <taxon>Magnoliopsida</taxon>
        <taxon>eudicotyledons</taxon>
        <taxon>Gunneridae</taxon>
        <taxon>Pentapetalae</taxon>
        <taxon>asterids</taxon>
        <taxon>campanulids</taxon>
        <taxon>Asterales</taxon>
        <taxon>Asteraceae</taxon>
        <taxon>Asteroideae</taxon>
        <taxon>Anthemideae</taxon>
        <taxon>Anthemidinae</taxon>
        <taxon>Tanacetum</taxon>
    </lineage>
</organism>
<reference evidence="1" key="1">
    <citation type="journal article" date="2019" name="Sci. Rep.">
        <title>Draft genome of Tanacetum cinerariifolium, the natural source of mosquito coil.</title>
        <authorList>
            <person name="Yamashiro T."/>
            <person name="Shiraishi A."/>
            <person name="Satake H."/>
            <person name="Nakayama K."/>
        </authorList>
    </citation>
    <scope>NUCLEOTIDE SEQUENCE</scope>
</reference>
<accession>A0A699KXH4</accession>
<dbReference type="Pfam" id="PF02992">
    <property type="entry name" value="Transposase_21"/>
    <property type="match status" value="1"/>
</dbReference>
<protein>
    <submittedName>
        <fullName evidence="1">Uncharacterized protein</fullName>
    </submittedName>
</protein>
<dbReference type="PANTHER" id="PTHR10775:SF182">
    <property type="entry name" value="TRANSPOSON, EN_SPM-LIKE, TRANSPOSASE-ASSOCIATED DOMAIN PROTEIN-RELATED"/>
    <property type="match status" value="1"/>
</dbReference>
<dbReference type="AlphaFoldDB" id="A0A699KXH4"/>
<gene>
    <name evidence="1" type="ORF">Tci_681616</name>
</gene>
<dbReference type="InterPro" id="IPR004242">
    <property type="entry name" value="Transposase_21"/>
</dbReference>